<reference evidence="2 3" key="1">
    <citation type="journal article" date="2019" name="Int. J. Syst. Evol. Microbiol.">
        <title>Clostridium fermenticellae sp. nov., isolated from the mud in a fermentation cellar for the production of the Chinese liquor, baijiu.</title>
        <authorList>
            <person name="Xu P.X."/>
            <person name="Chai L.J."/>
            <person name="Qiu T."/>
            <person name="Zhang X.J."/>
            <person name="Lu Z.M."/>
            <person name="Xiao C."/>
            <person name="Wang S.T."/>
            <person name="Shen C.H."/>
            <person name="Shi J.S."/>
            <person name="Xu Z.H."/>
        </authorList>
    </citation>
    <scope>NUCLEOTIDE SEQUENCE [LARGE SCALE GENOMIC DNA]</scope>
    <source>
        <strain evidence="2 3">JN500901</strain>
    </source>
</reference>
<keyword evidence="3" id="KW-1185">Reference proteome</keyword>
<protein>
    <submittedName>
        <fullName evidence="2">DUF4365 domain-containing protein</fullName>
    </submittedName>
</protein>
<accession>A0A386H1Q7</accession>
<evidence type="ECO:0000313" key="3">
    <source>
        <dbReference type="Proteomes" id="UP000266301"/>
    </source>
</evidence>
<evidence type="ECO:0000313" key="2">
    <source>
        <dbReference type="EMBL" id="AYD39629.1"/>
    </source>
</evidence>
<evidence type="ECO:0000259" key="1">
    <source>
        <dbReference type="Pfam" id="PF14280"/>
    </source>
</evidence>
<dbReference type="AlphaFoldDB" id="A0A386H1Q7"/>
<dbReference type="KEGG" id="cfer:D4Z93_03465"/>
<dbReference type="InterPro" id="IPR025375">
    <property type="entry name" value="DUF4365"/>
</dbReference>
<dbReference type="RefSeq" id="WP_119970413.1">
    <property type="nucleotide sequence ID" value="NZ_CP032416.1"/>
</dbReference>
<name>A0A386H1Q7_9CLOT</name>
<dbReference type="EMBL" id="CP032416">
    <property type="protein sequence ID" value="AYD39629.1"/>
    <property type="molecule type" value="Genomic_DNA"/>
</dbReference>
<gene>
    <name evidence="2" type="ORF">D4Z93_03465</name>
</gene>
<feature type="domain" description="DUF4365" evidence="1">
    <location>
        <begin position="20"/>
        <end position="157"/>
    </location>
</feature>
<organism evidence="2 3">
    <name type="scientific">Clostridium fermenticellae</name>
    <dbReference type="NCBI Taxonomy" id="2068654"/>
    <lineage>
        <taxon>Bacteria</taxon>
        <taxon>Bacillati</taxon>
        <taxon>Bacillota</taxon>
        <taxon>Clostridia</taxon>
        <taxon>Eubacteriales</taxon>
        <taxon>Clostridiaceae</taxon>
        <taxon>Clostridium</taxon>
    </lineage>
</organism>
<dbReference type="OrthoDB" id="9763659at2"/>
<dbReference type="Proteomes" id="UP000266301">
    <property type="component" value="Chromosome"/>
</dbReference>
<sequence>MKEKNIGGYDKNYKYDRKAVNYLEGVLLESDLIIPHVESGDKLPNLDGYLELCKFAERKVIPIGRFDVQVKSLNHDYSNNNVRDNSKYSYKYSCDTKVVNVVLEAQTYNPVLLILVDSKNKHIFWKYMSMQYCLELDVGTQVEKTVYFDESDEITDSNKWYDILHNIYIKFSYAQQHEAENYFLLSDKKLKVPITVENMSDYLNNILDNELWFIKRVYFQDTWKIGIAYLDGDKGSFACVGLYKIKKGENDLFIKQFKEEGEYFCSIQYGESYSLEDIIRQTLERWINDFFKRDNYFLFLFPDIVLDELLFKDIDYAIAISETKDSTKKHVVLGWRGTSLSMEEFDDLVENIPESQRLLIHRLLIIRQELERRGINPICRPWEKIIDYHISKQEEHCIEYKEDIDRGKVDRNNMEQFLKRFEEFFIANKEKFGSCSEKVLELKNTYVLIVDDNMERYTYGVKESKIFSLEFYIKSKNESLYEEIINSFQSASKKYIRSGRGILIPGDYSWYKLWRIINRNLFLHYIGVKENHSIVTDYMTSM</sequence>
<proteinExistence type="predicted"/>
<dbReference type="Pfam" id="PF14280">
    <property type="entry name" value="DUF4365"/>
    <property type="match status" value="1"/>
</dbReference>